<dbReference type="EMBL" id="JAUSWL010000004">
    <property type="protein sequence ID" value="MDQ0544130.1"/>
    <property type="molecule type" value="Genomic_DNA"/>
</dbReference>
<dbReference type="Pfam" id="PF11149">
    <property type="entry name" value="DUF2924"/>
    <property type="match status" value="1"/>
</dbReference>
<organism evidence="1 2">
    <name type="scientific">Methylobacterium brachiatum</name>
    <dbReference type="NCBI Taxonomy" id="269660"/>
    <lineage>
        <taxon>Bacteria</taxon>
        <taxon>Pseudomonadati</taxon>
        <taxon>Pseudomonadota</taxon>
        <taxon>Alphaproteobacteria</taxon>
        <taxon>Hyphomicrobiales</taxon>
        <taxon>Methylobacteriaceae</taxon>
        <taxon>Methylobacterium</taxon>
    </lineage>
</organism>
<gene>
    <name evidence="1" type="ORF">QO001_003059</name>
</gene>
<comment type="caution">
    <text evidence="1">The sequence shown here is derived from an EMBL/GenBank/DDBJ whole genome shotgun (WGS) entry which is preliminary data.</text>
</comment>
<accession>A0AAJ1TNF4</accession>
<proteinExistence type="predicted"/>
<sequence>MDRSPIPVADPLLAELDALPALDLDALRQRWRRLTRRPAPPGLRRDMLARLLAYEMQVRAYGGLSRDTARLLDRLAAGADPAKTLATRDTSRPSPGTQLVREHAGQVHRVSVTAAGYLWNGAIYASLSPIAEAITGTRWNGPRFFGLRERIRPELRAQTEVVS</sequence>
<evidence type="ECO:0000313" key="2">
    <source>
        <dbReference type="Proteomes" id="UP001223420"/>
    </source>
</evidence>
<dbReference type="AlphaFoldDB" id="A0AAJ1TNF4"/>
<name>A0AAJ1TNF4_9HYPH</name>
<dbReference type="RefSeq" id="WP_230366507.1">
    <property type="nucleotide sequence ID" value="NZ_JAJALK010000005.1"/>
</dbReference>
<evidence type="ECO:0000313" key="1">
    <source>
        <dbReference type="EMBL" id="MDQ0544130.1"/>
    </source>
</evidence>
<evidence type="ECO:0008006" key="3">
    <source>
        <dbReference type="Google" id="ProtNLM"/>
    </source>
</evidence>
<dbReference type="InterPro" id="IPR021322">
    <property type="entry name" value="DUF2924"/>
</dbReference>
<protein>
    <recommendedName>
        <fullName evidence="3">DUF2924 domain-containing protein</fullName>
    </recommendedName>
</protein>
<dbReference type="Proteomes" id="UP001223420">
    <property type="component" value="Unassembled WGS sequence"/>
</dbReference>
<reference evidence="1" key="1">
    <citation type="submission" date="2023-07" db="EMBL/GenBank/DDBJ databases">
        <title>Genomic Encyclopedia of Type Strains, Phase IV (KMG-IV): sequencing the most valuable type-strain genomes for metagenomic binning, comparative biology and taxonomic classification.</title>
        <authorList>
            <person name="Goeker M."/>
        </authorList>
    </citation>
    <scope>NUCLEOTIDE SEQUENCE</scope>
    <source>
        <strain evidence="1">DSM 19569</strain>
    </source>
</reference>